<evidence type="ECO:0000256" key="3">
    <source>
        <dbReference type="SAM" id="MobiDB-lite"/>
    </source>
</evidence>
<dbReference type="Proteomes" id="UP001604277">
    <property type="component" value="Unassembled WGS sequence"/>
</dbReference>
<dbReference type="PANTHER" id="PTHR23050">
    <property type="entry name" value="CALCIUM BINDING PROTEIN"/>
    <property type="match status" value="1"/>
</dbReference>
<comment type="caution">
    <text evidence="5">The sequence shown here is derived from an EMBL/GenBank/DDBJ whole genome shotgun (WGS) entry which is preliminary data.</text>
</comment>
<keyword evidence="1" id="KW-0677">Repeat</keyword>
<dbReference type="EMBL" id="JBFOLJ010000007">
    <property type="protein sequence ID" value="KAL2522766.1"/>
    <property type="molecule type" value="Genomic_DNA"/>
</dbReference>
<dbReference type="PROSITE" id="PS50222">
    <property type="entry name" value="EF_HAND_2"/>
    <property type="match status" value="2"/>
</dbReference>
<feature type="compositionally biased region" description="Polar residues" evidence="3">
    <location>
        <begin position="145"/>
        <end position="159"/>
    </location>
</feature>
<sequence length="176" mass="20378">MAISSRGSPRNASINVKRQMTPEEFKKWLKTFDVDGDGRISKTELREAIRTSGAWFSGWKSGRGMDEADINQDGYIDDHEIENLMEDLNTKIQMIEIFYIMRANDIDEMTNLKFKIVLFEALMERTYVILENMTYEVLGVKPQSNRATASNANQSSLKLSQKVKDTSEVYRKRNYE</sequence>
<dbReference type="SUPFAM" id="SSF47473">
    <property type="entry name" value="EF-hand"/>
    <property type="match status" value="1"/>
</dbReference>
<keyword evidence="6" id="KW-1185">Reference proteome</keyword>
<dbReference type="Pfam" id="PF13202">
    <property type="entry name" value="EF-hand_5"/>
    <property type="match status" value="1"/>
</dbReference>
<evidence type="ECO:0000259" key="4">
    <source>
        <dbReference type="PROSITE" id="PS50222"/>
    </source>
</evidence>
<organism evidence="5 6">
    <name type="scientific">Forsythia ovata</name>
    <dbReference type="NCBI Taxonomy" id="205694"/>
    <lineage>
        <taxon>Eukaryota</taxon>
        <taxon>Viridiplantae</taxon>
        <taxon>Streptophyta</taxon>
        <taxon>Embryophyta</taxon>
        <taxon>Tracheophyta</taxon>
        <taxon>Spermatophyta</taxon>
        <taxon>Magnoliopsida</taxon>
        <taxon>eudicotyledons</taxon>
        <taxon>Gunneridae</taxon>
        <taxon>Pentapetalae</taxon>
        <taxon>asterids</taxon>
        <taxon>lamiids</taxon>
        <taxon>Lamiales</taxon>
        <taxon>Oleaceae</taxon>
        <taxon>Forsythieae</taxon>
        <taxon>Forsythia</taxon>
    </lineage>
</organism>
<evidence type="ECO:0000313" key="5">
    <source>
        <dbReference type="EMBL" id="KAL2522766.1"/>
    </source>
</evidence>
<gene>
    <name evidence="5" type="ORF">Fot_26689</name>
</gene>
<feature type="compositionally biased region" description="Basic and acidic residues" evidence="3">
    <location>
        <begin position="162"/>
        <end position="176"/>
    </location>
</feature>
<name>A0ABD1UCK0_9LAMI</name>
<dbReference type="AlphaFoldDB" id="A0ABD1UCK0"/>
<dbReference type="SMART" id="SM00054">
    <property type="entry name" value="EFh"/>
    <property type="match status" value="2"/>
</dbReference>
<accession>A0ABD1UCK0</accession>
<dbReference type="InterPro" id="IPR002048">
    <property type="entry name" value="EF_hand_dom"/>
</dbReference>
<reference evidence="6" key="1">
    <citation type="submission" date="2024-07" db="EMBL/GenBank/DDBJ databases">
        <title>Two chromosome-level genome assemblies of Korean endemic species Abeliophyllum distichum and Forsythia ovata (Oleaceae).</title>
        <authorList>
            <person name="Jang H."/>
        </authorList>
    </citation>
    <scope>NUCLEOTIDE SEQUENCE [LARGE SCALE GENOMIC DNA]</scope>
</reference>
<feature type="region of interest" description="Disordered" evidence="3">
    <location>
        <begin position="145"/>
        <end position="176"/>
    </location>
</feature>
<proteinExistence type="predicted"/>
<dbReference type="GO" id="GO:0005509">
    <property type="term" value="F:calcium ion binding"/>
    <property type="evidence" value="ECO:0007669"/>
    <property type="project" value="UniProtKB-ARBA"/>
</dbReference>
<evidence type="ECO:0000256" key="2">
    <source>
        <dbReference type="ARBA" id="ARBA00022837"/>
    </source>
</evidence>
<dbReference type="InterPro" id="IPR018247">
    <property type="entry name" value="EF_Hand_1_Ca_BS"/>
</dbReference>
<dbReference type="Pfam" id="PF00036">
    <property type="entry name" value="EF-hand_1"/>
    <property type="match status" value="1"/>
</dbReference>
<feature type="domain" description="EF-hand" evidence="4">
    <location>
        <begin position="20"/>
        <end position="55"/>
    </location>
</feature>
<dbReference type="InterPro" id="IPR011992">
    <property type="entry name" value="EF-hand-dom_pair"/>
</dbReference>
<dbReference type="Gene3D" id="1.10.238.10">
    <property type="entry name" value="EF-hand"/>
    <property type="match status" value="1"/>
</dbReference>
<keyword evidence="2" id="KW-0106">Calcium</keyword>
<dbReference type="InterPro" id="IPR050145">
    <property type="entry name" value="Centrin_CML-like"/>
</dbReference>
<evidence type="ECO:0000313" key="6">
    <source>
        <dbReference type="Proteomes" id="UP001604277"/>
    </source>
</evidence>
<protein>
    <recommendedName>
        <fullName evidence="4">EF-hand domain-containing protein</fullName>
    </recommendedName>
</protein>
<dbReference type="PROSITE" id="PS00018">
    <property type="entry name" value="EF_HAND_1"/>
    <property type="match status" value="2"/>
</dbReference>
<evidence type="ECO:0000256" key="1">
    <source>
        <dbReference type="ARBA" id="ARBA00022737"/>
    </source>
</evidence>
<feature type="domain" description="EF-hand" evidence="4">
    <location>
        <begin position="65"/>
        <end position="91"/>
    </location>
</feature>
<dbReference type="CDD" id="cd00051">
    <property type="entry name" value="EFh"/>
    <property type="match status" value="1"/>
</dbReference>